<dbReference type="Proteomes" id="UP000006718">
    <property type="component" value="Chromosome 16"/>
</dbReference>
<accession>A0A5F8A4Y8</accession>
<keyword evidence="2" id="KW-1185">Reference proteome</keyword>
<organism evidence="1 2">
    <name type="scientific">Macaca mulatta</name>
    <name type="common">Rhesus macaque</name>
    <dbReference type="NCBI Taxonomy" id="9544"/>
    <lineage>
        <taxon>Eukaryota</taxon>
        <taxon>Metazoa</taxon>
        <taxon>Chordata</taxon>
        <taxon>Craniata</taxon>
        <taxon>Vertebrata</taxon>
        <taxon>Euteleostomi</taxon>
        <taxon>Mammalia</taxon>
        <taxon>Eutheria</taxon>
        <taxon>Euarchontoglires</taxon>
        <taxon>Primates</taxon>
        <taxon>Haplorrhini</taxon>
        <taxon>Catarrhini</taxon>
        <taxon>Cercopithecidae</taxon>
        <taxon>Cercopithecinae</taxon>
        <taxon>Macaca</taxon>
    </lineage>
</organism>
<proteinExistence type="predicted"/>
<name>A0A5F8A4Y8_MACMU</name>
<evidence type="ECO:0000313" key="2">
    <source>
        <dbReference type="Proteomes" id="UP000006718"/>
    </source>
</evidence>
<dbReference type="InParanoid" id="A0A5F8A4Y8"/>
<sequence>FPNLFFKKNKKPSGLWALLVCHHRDSPGGLSSSPPCPHSLGTPTQVAQHNCSLQGWARWLTPVIPALWEVEACRSPEFRFQDQPSQHGETPSLLKIQKLAKRGGARLYSQLLGRLRQENHLNLGGRGGSELRLCHCAPAWATEQDSKKKELLFAEVNWKARDIFGNHHSSLPTYTQ</sequence>
<reference evidence="1" key="2">
    <citation type="submission" date="2019-01" db="EMBL/GenBank/DDBJ databases">
        <authorList>
            <person name="Graves T."/>
            <person name="Eichler E.E."/>
            <person name="Wilson R.K."/>
        </authorList>
    </citation>
    <scope>NUCLEOTIDE SEQUENCE [LARGE SCALE GENOMIC DNA]</scope>
    <source>
        <strain evidence="1">17573</strain>
    </source>
</reference>
<reference evidence="1" key="4">
    <citation type="submission" date="2025-09" db="UniProtKB">
        <authorList>
            <consortium name="Ensembl"/>
        </authorList>
    </citation>
    <scope>IDENTIFICATION</scope>
    <source>
        <strain evidence="1">17573</strain>
    </source>
</reference>
<dbReference type="VEuPathDB" id="HostDB:ENSMMUG00000055904"/>
<reference evidence="2" key="1">
    <citation type="journal article" date="2007" name="Science">
        <title>Evolutionary and biomedical insights from the rhesus macaque genome.</title>
        <authorList>
            <person name="Gibbs R.A."/>
            <person name="Rogers J."/>
            <person name="Katze M.G."/>
            <person name="Bumgarner R."/>
            <person name="Weinstock G.M."/>
            <person name="Mardis E.R."/>
            <person name="Remington K.A."/>
            <person name="Strausberg R.L."/>
            <person name="Venter J.C."/>
            <person name="Wilson R.K."/>
            <person name="Batzer M.A."/>
            <person name="Bustamante C.D."/>
            <person name="Eichler E.E."/>
            <person name="Hahn M.W."/>
            <person name="Hardison R.C."/>
            <person name="Makova K.D."/>
            <person name="Miller W."/>
            <person name="Milosavljevic A."/>
            <person name="Palermo R.E."/>
            <person name="Siepel A."/>
            <person name="Sikela J.M."/>
            <person name="Attaway T."/>
            <person name="Bell S."/>
            <person name="Bernard K.E."/>
            <person name="Buhay C.J."/>
            <person name="Chandrabose M.N."/>
            <person name="Dao M."/>
            <person name="Davis C."/>
            <person name="Delehaunty K.D."/>
            <person name="Ding Y."/>
            <person name="Dinh H.H."/>
            <person name="Dugan-Rocha S."/>
            <person name="Fulton L.A."/>
            <person name="Gabisi R.A."/>
            <person name="Garner T.T."/>
            <person name="Godfrey J."/>
            <person name="Hawes A.C."/>
            <person name="Hernandez J."/>
            <person name="Hines S."/>
            <person name="Holder M."/>
            <person name="Hume J."/>
            <person name="Jhangiani S.N."/>
            <person name="Joshi V."/>
            <person name="Khan Z.M."/>
            <person name="Kirkness E.F."/>
            <person name="Cree A."/>
            <person name="Fowler R.G."/>
            <person name="Lee S."/>
            <person name="Lewis L.R."/>
            <person name="Li Z."/>
            <person name="Liu Y.-S."/>
            <person name="Moore S.M."/>
            <person name="Muzny D."/>
            <person name="Nazareth L.V."/>
            <person name="Ngo D.N."/>
            <person name="Okwuonu G.O."/>
            <person name="Pai G."/>
            <person name="Parker D."/>
            <person name="Paul H.A."/>
            <person name="Pfannkoch C."/>
            <person name="Pohl C.S."/>
            <person name="Rogers Y.-H.C."/>
            <person name="Ruiz S.J."/>
            <person name="Sabo A."/>
            <person name="Santibanez J."/>
            <person name="Schneider B.W."/>
            <person name="Smith S.M."/>
            <person name="Sodergren E."/>
            <person name="Svatek A.F."/>
            <person name="Utterback T.R."/>
            <person name="Vattathil S."/>
            <person name="Warren W."/>
            <person name="White C.S."/>
            <person name="Chinwalla A.T."/>
            <person name="Feng Y."/>
            <person name="Halpern A.L."/>
            <person name="Hillier L.W."/>
            <person name="Huang X."/>
            <person name="Minx P."/>
            <person name="Nelson J.O."/>
            <person name="Pepin K.H."/>
            <person name="Qin X."/>
            <person name="Sutton G.G."/>
            <person name="Venter E."/>
            <person name="Walenz B.P."/>
            <person name="Wallis J.W."/>
            <person name="Worley K.C."/>
            <person name="Yang S.-P."/>
            <person name="Jones S.M."/>
            <person name="Marra M.A."/>
            <person name="Rocchi M."/>
            <person name="Schein J.E."/>
            <person name="Baertsch R."/>
            <person name="Clarke L."/>
            <person name="Csuros M."/>
            <person name="Glasscock J."/>
            <person name="Harris R.A."/>
            <person name="Havlak P."/>
            <person name="Jackson A.R."/>
            <person name="Jiang H."/>
            <person name="Liu Y."/>
            <person name="Messina D.N."/>
            <person name="Shen Y."/>
            <person name="Song H.X.-Z."/>
            <person name="Wylie T."/>
            <person name="Zhang L."/>
            <person name="Birney E."/>
            <person name="Han K."/>
            <person name="Konkel M.K."/>
            <person name="Lee J."/>
            <person name="Smit A.F.A."/>
            <person name="Ullmer B."/>
            <person name="Wang H."/>
            <person name="Xing J."/>
            <person name="Burhans R."/>
            <person name="Cheng Z."/>
            <person name="Karro J.E."/>
            <person name="Ma J."/>
            <person name="Raney B."/>
            <person name="She X."/>
            <person name="Cox M.J."/>
            <person name="Demuth J.P."/>
            <person name="Dumas L.J."/>
            <person name="Han S.-G."/>
            <person name="Hopkins J."/>
            <person name="Karimpour-Fard A."/>
            <person name="Kim Y.H."/>
            <person name="Pollack J.R."/>
            <person name="Vinar T."/>
            <person name="Addo-Quaye C."/>
            <person name="Degenhardt J."/>
            <person name="Denby A."/>
            <person name="Hubisz M.J."/>
            <person name="Indap A."/>
            <person name="Kosiol C."/>
            <person name="Lahn B.T."/>
            <person name="Lawson H.A."/>
            <person name="Marklein A."/>
            <person name="Nielsen R."/>
            <person name="Vallender E.J."/>
            <person name="Clark A.G."/>
            <person name="Ferguson B."/>
            <person name="Hernandez R.D."/>
            <person name="Hirani K."/>
            <person name="Kehrer-Sawatzki H."/>
            <person name="Kolb J."/>
            <person name="Patil S."/>
            <person name="Pu L.-L."/>
            <person name="Ren Y."/>
            <person name="Smith D.G."/>
            <person name="Wheeler D.A."/>
            <person name="Schenck I."/>
            <person name="Ball E.V."/>
            <person name="Chen R."/>
            <person name="Cooper D.N."/>
            <person name="Giardine B."/>
            <person name="Hsu F."/>
            <person name="Kent W.J."/>
            <person name="Lesk A."/>
            <person name="Nelson D.L."/>
            <person name="O'brien W.E."/>
            <person name="Pruefer K."/>
            <person name="Stenson P.D."/>
            <person name="Wallace J.C."/>
            <person name="Ke H."/>
            <person name="Liu X.-M."/>
            <person name="Wang P."/>
            <person name="Xiang A.P."/>
            <person name="Yang F."/>
            <person name="Barber G.P."/>
            <person name="Haussler D."/>
            <person name="Karolchik D."/>
            <person name="Kern A.D."/>
            <person name="Kuhn R.M."/>
            <person name="Smith K.E."/>
            <person name="Zwieg A.S."/>
        </authorList>
    </citation>
    <scope>NUCLEOTIDE SEQUENCE [LARGE SCALE GENOMIC DNA]</scope>
    <source>
        <strain evidence="2">17573</strain>
    </source>
</reference>
<dbReference type="AlphaFoldDB" id="A0A5F8A4Y8"/>
<evidence type="ECO:0000313" key="1">
    <source>
        <dbReference type="Ensembl" id="ENSMMUP00000071992.1"/>
    </source>
</evidence>
<dbReference type="GeneTree" id="ENSGT00940000163244"/>
<reference evidence="1" key="3">
    <citation type="submission" date="2025-08" db="UniProtKB">
        <authorList>
            <consortium name="Ensembl"/>
        </authorList>
    </citation>
    <scope>IDENTIFICATION</scope>
    <source>
        <strain evidence="1">17573</strain>
    </source>
</reference>
<protein>
    <submittedName>
        <fullName evidence="1">Uncharacterized protein</fullName>
    </submittedName>
</protein>
<dbReference type="Ensembl" id="ENSMMUT00000088675.1">
    <property type="protein sequence ID" value="ENSMMUP00000071992.1"/>
    <property type="gene ID" value="ENSMMUG00000055904.1"/>
</dbReference>